<dbReference type="PANTHER" id="PTHR30432">
    <property type="entry name" value="TRANSCRIPTIONAL REGULATOR MODE"/>
    <property type="match status" value="1"/>
</dbReference>
<dbReference type="SUPFAM" id="SSF46785">
    <property type="entry name" value="Winged helix' DNA-binding domain"/>
    <property type="match status" value="1"/>
</dbReference>
<dbReference type="InterPro" id="IPR051815">
    <property type="entry name" value="Molybdate_resp_trans_reg"/>
</dbReference>
<gene>
    <name evidence="1" type="ORF">O987_18435</name>
</gene>
<reference evidence="1 2" key="1">
    <citation type="journal article" date="2014" name="Genome Announc.">
        <title>Complete Genome Sequence of Polychlorinated Biphenyl Degrader Comamonas testosteroni TK102 (NBRC 109938).</title>
        <authorList>
            <person name="Fukuda K."/>
            <person name="Hosoyama A."/>
            <person name="Tsuchikane K."/>
            <person name="Ohji S."/>
            <person name="Yamazoe A."/>
            <person name="Fujita N."/>
            <person name="Shintani M."/>
            <person name="Kimbara K."/>
        </authorList>
    </citation>
    <scope>NUCLEOTIDE SEQUENCE [LARGE SCALE GENOMIC DNA]</scope>
    <source>
        <strain evidence="1">TK102</strain>
    </source>
</reference>
<dbReference type="AlphaFoldDB" id="A0A076PVF8"/>
<dbReference type="Proteomes" id="UP000028782">
    <property type="component" value="Chromosome"/>
</dbReference>
<evidence type="ECO:0000313" key="1">
    <source>
        <dbReference type="EMBL" id="AIJ47795.1"/>
    </source>
</evidence>
<protein>
    <submittedName>
        <fullName evidence="1">ModE family transcriptional regulator</fullName>
    </submittedName>
</protein>
<dbReference type="HOGENOM" id="CLU_125440_1_1_4"/>
<dbReference type="InterPro" id="IPR036390">
    <property type="entry name" value="WH_DNA-bd_sf"/>
</dbReference>
<name>A0A076PVF8_COMTE</name>
<dbReference type="EMBL" id="CP006704">
    <property type="protein sequence ID" value="AIJ47795.1"/>
    <property type="molecule type" value="Genomic_DNA"/>
</dbReference>
<sequence length="129" mass="13551">MSHTPSSSNLAAPVVKLRMRVMADDIIAIGPGKIELLEAINDTKSIAAAAKSLSMSYRRAWLLVDGINQALKTPAVVTSTGGSHGGGTALTETGHQVVALYRRIEQHALKACEADLDQLVAMVRSSQAG</sequence>
<proteinExistence type="predicted"/>
<dbReference type="Gene3D" id="1.10.10.10">
    <property type="entry name" value="Winged helix-like DNA-binding domain superfamily/Winged helix DNA-binding domain"/>
    <property type="match status" value="1"/>
</dbReference>
<dbReference type="InterPro" id="IPR036388">
    <property type="entry name" value="WH-like_DNA-bd_sf"/>
</dbReference>
<accession>A0A076PVF8</accession>
<evidence type="ECO:0000313" key="2">
    <source>
        <dbReference type="Proteomes" id="UP000028782"/>
    </source>
</evidence>
<dbReference type="KEGG" id="ctes:O987_18435"/>
<organism evidence="1 2">
    <name type="scientific">Comamonas testosteroni TK102</name>
    <dbReference type="NCBI Taxonomy" id="1392005"/>
    <lineage>
        <taxon>Bacteria</taxon>
        <taxon>Pseudomonadati</taxon>
        <taxon>Pseudomonadota</taxon>
        <taxon>Betaproteobacteria</taxon>
        <taxon>Burkholderiales</taxon>
        <taxon>Comamonadaceae</taxon>
        <taxon>Comamonas</taxon>
    </lineage>
</organism>
<dbReference type="PANTHER" id="PTHR30432:SF1">
    <property type="entry name" value="DNA-BINDING TRANSCRIPTIONAL DUAL REGULATOR MODE"/>
    <property type="match status" value="1"/>
</dbReference>